<feature type="domain" description="PKD" evidence="1">
    <location>
        <begin position="315"/>
        <end position="394"/>
    </location>
</feature>
<evidence type="ECO:0000259" key="1">
    <source>
        <dbReference type="PROSITE" id="PS50093"/>
    </source>
</evidence>
<accession>A0A0F9WZ36</accession>
<gene>
    <name evidence="2" type="ORF">LCGC14_0214140</name>
</gene>
<dbReference type="EMBL" id="LAZR01000100">
    <property type="protein sequence ID" value="KKN91746.1"/>
    <property type="molecule type" value="Genomic_DNA"/>
</dbReference>
<proteinExistence type="predicted"/>
<dbReference type="PROSITE" id="PS50093">
    <property type="entry name" value="PKD"/>
    <property type="match status" value="1"/>
</dbReference>
<comment type="caution">
    <text evidence="2">The sequence shown here is derived from an EMBL/GenBank/DDBJ whole genome shotgun (WGS) entry which is preliminary data.</text>
</comment>
<evidence type="ECO:0000313" key="2">
    <source>
        <dbReference type="EMBL" id="KKN91746.1"/>
    </source>
</evidence>
<dbReference type="Gene3D" id="2.60.40.10">
    <property type="entry name" value="Immunoglobulins"/>
    <property type="match status" value="2"/>
</dbReference>
<dbReference type="InterPro" id="IPR022409">
    <property type="entry name" value="PKD/Chitinase_dom"/>
</dbReference>
<dbReference type="InterPro" id="IPR035986">
    <property type="entry name" value="PKD_dom_sf"/>
</dbReference>
<name>A0A0F9WZ36_9ZZZZ</name>
<dbReference type="AlphaFoldDB" id="A0A0F9WZ36"/>
<dbReference type="InterPro" id="IPR000601">
    <property type="entry name" value="PKD_dom"/>
</dbReference>
<dbReference type="Pfam" id="PF25788">
    <property type="entry name" value="Ig_Rha78A_N"/>
    <property type="match status" value="1"/>
</dbReference>
<dbReference type="InterPro" id="IPR013783">
    <property type="entry name" value="Ig-like_fold"/>
</dbReference>
<reference evidence="2" key="1">
    <citation type="journal article" date="2015" name="Nature">
        <title>Complex archaea that bridge the gap between prokaryotes and eukaryotes.</title>
        <authorList>
            <person name="Spang A."/>
            <person name="Saw J.H."/>
            <person name="Jorgensen S.L."/>
            <person name="Zaremba-Niedzwiedzka K."/>
            <person name="Martijn J."/>
            <person name="Lind A.E."/>
            <person name="van Eijk R."/>
            <person name="Schleper C."/>
            <person name="Guy L."/>
            <person name="Ettema T.J."/>
        </authorList>
    </citation>
    <scope>NUCLEOTIDE SEQUENCE</scope>
</reference>
<dbReference type="Pfam" id="PF18911">
    <property type="entry name" value="PKD_4"/>
    <property type="match status" value="1"/>
</dbReference>
<sequence>MKKITLLLSLITFLAISGFFLTTKVEANSNDNVSGFAWSENIGWISFNDLNCDVNENGTYEGMYEGAPAGCPSSGTVNPYGVNVDLGTGLFSGYAWSEHIGWITFNSGELVGCPDGSCLAQLDIATNEVSGWARALAYGDGWDGWIKLRETGYGVWLDTSVNEFRDWAWSGDDVDEEAVIGWISFNCSNQGVCGTSDYKVFIAGPVNLPPSATSLNITSPPDYCFVSSPPIFLNWTYSDPDDDPQSAYQVQVDNNPDFSSPEVDSGKVISASTSYSPPGLSFSTTYFWRVMVWDSVDTPSIFMSGLSFSTLSRPPWPDFTWSPLEPAAGEIIQFTDQTTFYGTSPGWEWDFDGDGGTDSIEQNPTHSYSVSGDYIVELIAVDSDGSCSLQQTLTTGSPLPEWREIAPIGWLKKLFASLFSFFRA</sequence>
<dbReference type="CDD" id="cd00146">
    <property type="entry name" value="PKD"/>
    <property type="match status" value="1"/>
</dbReference>
<dbReference type="SUPFAM" id="SSF49299">
    <property type="entry name" value="PKD domain"/>
    <property type="match status" value="1"/>
</dbReference>
<dbReference type="SMART" id="SM00089">
    <property type="entry name" value="PKD"/>
    <property type="match status" value="1"/>
</dbReference>
<protein>
    <recommendedName>
        <fullName evidence="1">PKD domain-containing protein</fullName>
    </recommendedName>
</protein>
<organism evidence="2">
    <name type="scientific">marine sediment metagenome</name>
    <dbReference type="NCBI Taxonomy" id="412755"/>
    <lineage>
        <taxon>unclassified sequences</taxon>
        <taxon>metagenomes</taxon>
        <taxon>ecological metagenomes</taxon>
    </lineage>
</organism>